<evidence type="ECO:0000256" key="1">
    <source>
        <dbReference type="SAM" id="Phobius"/>
    </source>
</evidence>
<name>A0A484ZEQ6_9GAMM</name>
<organism evidence="2 4">
    <name type="scientific">Budvicia aquatica</name>
    <dbReference type="NCBI Taxonomy" id="82979"/>
    <lineage>
        <taxon>Bacteria</taxon>
        <taxon>Pseudomonadati</taxon>
        <taxon>Pseudomonadota</taxon>
        <taxon>Gammaproteobacteria</taxon>
        <taxon>Enterobacterales</taxon>
        <taxon>Budviciaceae</taxon>
        <taxon>Budvicia</taxon>
    </lineage>
</organism>
<dbReference type="EMBL" id="CAADJA010000002">
    <property type="protein sequence ID" value="VFS46844.1"/>
    <property type="molecule type" value="Genomic_DNA"/>
</dbReference>
<feature type="transmembrane region" description="Helical" evidence="1">
    <location>
        <begin position="47"/>
        <end position="70"/>
    </location>
</feature>
<dbReference type="RefSeq" id="WP_071605917.1">
    <property type="nucleotide sequence ID" value="NZ_CAADJA010000002.1"/>
</dbReference>
<dbReference type="Proteomes" id="UP000373449">
    <property type="component" value="Unassembled WGS sequence"/>
</dbReference>
<keyword evidence="1" id="KW-0812">Transmembrane</keyword>
<sequence length="76" mass="7912">MLFIAAIFLVAIVIVLHKSKVGGVVIIMMIKILAPVLGFGAVAGLTSALATPFVGIPLGLFTAIGIIMMMSKSTRR</sequence>
<evidence type="ECO:0000313" key="2">
    <source>
        <dbReference type="EMBL" id="VFS46844.1"/>
    </source>
</evidence>
<keyword evidence="1" id="KW-0472">Membrane</keyword>
<reference evidence="2 4" key="1">
    <citation type="submission" date="2019-03" db="EMBL/GenBank/DDBJ databases">
        <authorList>
            <consortium name="Pathogen Informatics"/>
        </authorList>
    </citation>
    <scope>NUCLEOTIDE SEQUENCE [LARGE SCALE GENOMIC DNA]</scope>
    <source>
        <strain evidence="2 4">NCTC12282</strain>
    </source>
</reference>
<evidence type="ECO:0000313" key="3">
    <source>
        <dbReference type="EMBL" id="VFS52088.1"/>
    </source>
</evidence>
<evidence type="ECO:0000313" key="4">
    <source>
        <dbReference type="Proteomes" id="UP000373449"/>
    </source>
</evidence>
<gene>
    <name evidence="2" type="ORF">NCTC12282_01774</name>
    <name evidence="3" type="ORF">NCTC12282_05658</name>
</gene>
<protein>
    <submittedName>
        <fullName evidence="2">Uncharacterized protein</fullName>
    </submittedName>
</protein>
<proteinExistence type="predicted"/>
<keyword evidence="1" id="KW-1133">Transmembrane helix</keyword>
<accession>A0A484ZEQ6</accession>
<dbReference type="EMBL" id="CAADJA010000002">
    <property type="protein sequence ID" value="VFS52088.1"/>
    <property type="molecule type" value="Genomic_DNA"/>
</dbReference>
<dbReference type="AlphaFoldDB" id="A0A484ZEQ6"/>